<evidence type="ECO:0000256" key="3">
    <source>
        <dbReference type="ARBA" id="ARBA00022692"/>
    </source>
</evidence>
<accession>A0A2G6E1U6</accession>
<feature type="transmembrane region" description="Helical" evidence="6">
    <location>
        <begin position="29"/>
        <end position="45"/>
    </location>
</feature>
<evidence type="ECO:0000256" key="4">
    <source>
        <dbReference type="ARBA" id="ARBA00022989"/>
    </source>
</evidence>
<protein>
    <submittedName>
        <fullName evidence="7">CidA/LrgA family protein</fullName>
    </submittedName>
</protein>
<comment type="caution">
    <text evidence="7">The sequence shown here is derived from an EMBL/GenBank/DDBJ whole genome shotgun (WGS) entry which is preliminary data.</text>
</comment>
<dbReference type="AlphaFoldDB" id="A0A2G6E1U6"/>
<evidence type="ECO:0000313" key="7">
    <source>
        <dbReference type="EMBL" id="PID55872.1"/>
    </source>
</evidence>
<dbReference type="EMBL" id="PDPS01000041">
    <property type="protein sequence ID" value="PID55872.1"/>
    <property type="molecule type" value="Genomic_DNA"/>
</dbReference>
<evidence type="ECO:0000256" key="5">
    <source>
        <dbReference type="ARBA" id="ARBA00023136"/>
    </source>
</evidence>
<dbReference type="Pfam" id="PF03788">
    <property type="entry name" value="LrgA"/>
    <property type="match status" value="1"/>
</dbReference>
<dbReference type="Proteomes" id="UP000229740">
    <property type="component" value="Unassembled WGS sequence"/>
</dbReference>
<keyword evidence="2" id="KW-1003">Cell membrane</keyword>
<evidence type="ECO:0000256" key="6">
    <source>
        <dbReference type="SAM" id="Phobius"/>
    </source>
</evidence>
<organism evidence="7 8">
    <name type="scientific">candidate division KSB3 bacterium</name>
    <dbReference type="NCBI Taxonomy" id="2044937"/>
    <lineage>
        <taxon>Bacteria</taxon>
        <taxon>candidate division KSB3</taxon>
    </lineage>
</organism>
<proteinExistence type="predicted"/>
<evidence type="ECO:0000256" key="2">
    <source>
        <dbReference type="ARBA" id="ARBA00022475"/>
    </source>
</evidence>
<evidence type="ECO:0000313" key="8">
    <source>
        <dbReference type="Proteomes" id="UP000229740"/>
    </source>
</evidence>
<name>A0A2G6E1U6_9BACT</name>
<reference evidence="7 8" key="1">
    <citation type="submission" date="2017-10" db="EMBL/GenBank/DDBJ databases">
        <title>Novel microbial diversity and functional potential in the marine mammal oral microbiome.</title>
        <authorList>
            <person name="Dudek N.K."/>
            <person name="Sun C.L."/>
            <person name="Burstein D."/>
            <person name="Kantor R.S."/>
            <person name="Aliaga Goltsman D.S."/>
            <person name="Bik E.M."/>
            <person name="Thomas B.C."/>
            <person name="Banfield J.F."/>
            <person name="Relman D.A."/>
        </authorList>
    </citation>
    <scope>NUCLEOTIDE SEQUENCE [LARGE SCALE GENOMIC DNA]</scope>
    <source>
        <strain evidence="7">DOLZORAL124_49_17</strain>
    </source>
</reference>
<dbReference type="GO" id="GO:0005886">
    <property type="term" value="C:plasma membrane"/>
    <property type="evidence" value="ECO:0007669"/>
    <property type="project" value="UniProtKB-SubCell"/>
</dbReference>
<keyword evidence="5 6" id="KW-0472">Membrane</keyword>
<comment type="subcellular location">
    <subcellularLocation>
        <location evidence="1">Cell membrane</location>
        <topology evidence="1">Multi-pass membrane protein</topology>
    </subcellularLocation>
</comment>
<feature type="transmembrane region" description="Helical" evidence="6">
    <location>
        <begin position="82"/>
        <end position="104"/>
    </location>
</feature>
<dbReference type="PANTHER" id="PTHR33931">
    <property type="entry name" value="HOLIN-LIKE PROTEIN CIDA-RELATED"/>
    <property type="match status" value="1"/>
</dbReference>
<dbReference type="PANTHER" id="PTHR33931:SF2">
    <property type="entry name" value="HOLIN-LIKE PROTEIN CIDA"/>
    <property type="match status" value="1"/>
</dbReference>
<dbReference type="InterPro" id="IPR005538">
    <property type="entry name" value="LrgA/CidA"/>
</dbReference>
<gene>
    <name evidence="7" type="ORF">CSB45_13705</name>
</gene>
<feature type="transmembrane region" description="Helical" evidence="6">
    <location>
        <begin position="57"/>
        <end position="76"/>
    </location>
</feature>
<sequence length="113" mass="11988">MIAGFSIILTCLVLGEAVSEFFHLPVPGPVIAMMLLTTSLVCGLVRLEQVKTAADGLLKHLALFFVPPGVGLLLYGESLKDAWLSLGVSLTISTVAVLGVVGLIQQYLEERHG</sequence>
<keyword evidence="3 6" id="KW-0812">Transmembrane</keyword>
<keyword evidence="4 6" id="KW-1133">Transmembrane helix</keyword>
<evidence type="ECO:0000256" key="1">
    <source>
        <dbReference type="ARBA" id="ARBA00004651"/>
    </source>
</evidence>